<comment type="catalytic activity">
    <reaction evidence="15">
        <text>L-lysyl(36)-[histone H3] + 3 S-adenosyl-L-methionine = N(6),N(6),N(6)-trimethyl-L-lysyl(36)-[histone H3] + 3 S-adenosyl-L-homocysteine + 3 H(+)</text>
        <dbReference type="Rhea" id="RHEA:60324"/>
        <dbReference type="Rhea" id="RHEA-COMP:9785"/>
        <dbReference type="Rhea" id="RHEA-COMP:15536"/>
        <dbReference type="ChEBI" id="CHEBI:15378"/>
        <dbReference type="ChEBI" id="CHEBI:29969"/>
        <dbReference type="ChEBI" id="CHEBI:57856"/>
        <dbReference type="ChEBI" id="CHEBI:59789"/>
        <dbReference type="ChEBI" id="CHEBI:61961"/>
        <dbReference type="EC" id="2.1.1.359"/>
    </reaction>
</comment>
<dbReference type="Gene3D" id="1.10.1740.100">
    <property type="entry name" value="Set2, Rpb1 interacting domain"/>
    <property type="match status" value="1"/>
</dbReference>
<evidence type="ECO:0000256" key="13">
    <source>
        <dbReference type="ARBA" id="ARBA00023242"/>
    </source>
</evidence>
<dbReference type="GO" id="GO:0006355">
    <property type="term" value="P:regulation of DNA-templated transcription"/>
    <property type="evidence" value="ECO:0007669"/>
    <property type="project" value="InterPro"/>
</dbReference>
<dbReference type="GO" id="GO:0005694">
    <property type="term" value="C:chromosome"/>
    <property type="evidence" value="ECO:0007669"/>
    <property type="project" value="UniProtKB-SubCell"/>
</dbReference>
<evidence type="ECO:0000256" key="6">
    <source>
        <dbReference type="ARBA" id="ARBA00022454"/>
    </source>
</evidence>
<dbReference type="Pfam" id="PF08711">
    <property type="entry name" value="Med26"/>
    <property type="match status" value="1"/>
</dbReference>
<feature type="compositionally biased region" description="Pro residues" evidence="16">
    <location>
        <begin position="877"/>
        <end position="892"/>
    </location>
</feature>
<dbReference type="GO" id="GO:0005634">
    <property type="term" value="C:nucleus"/>
    <property type="evidence" value="ECO:0007669"/>
    <property type="project" value="UniProtKB-SubCell"/>
</dbReference>
<name>A0A6A6ACD7_9PLEO</name>
<dbReference type="SMART" id="SM00570">
    <property type="entry name" value="AWS"/>
    <property type="match status" value="1"/>
</dbReference>
<feature type="compositionally biased region" description="Basic and acidic residues" evidence="16">
    <location>
        <begin position="851"/>
        <end position="873"/>
    </location>
</feature>
<dbReference type="InterPro" id="IPR046341">
    <property type="entry name" value="SET_dom_sf"/>
</dbReference>
<evidence type="ECO:0000259" key="17">
    <source>
        <dbReference type="PROSITE" id="PS50020"/>
    </source>
</evidence>
<feature type="compositionally biased region" description="Basic and acidic residues" evidence="16">
    <location>
        <begin position="41"/>
        <end position="52"/>
    </location>
</feature>
<evidence type="ECO:0000256" key="12">
    <source>
        <dbReference type="ARBA" id="ARBA00023163"/>
    </source>
</evidence>
<feature type="compositionally biased region" description="Basic and acidic residues" evidence="16">
    <location>
        <begin position="686"/>
        <end position="704"/>
    </location>
</feature>
<dbReference type="CDD" id="cd00201">
    <property type="entry name" value="WW"/>
    <property type="match status" value="1"/>
</dbReference>
<keyword evidence="11" id="KW-0805">Transcription regulation</keyword>
<evidence type="ECO:0000256" key="5">
    <source>
        <dbReference type="ARBA" id="ARBA00018028"/>
    </source>
</evidence>
<dbReference type="Pfam" id="PF17907">
    <property type="entry name" value="AWS"/>
    <property type="match status" value="1"/>
</dbReference>
<sequence length="964" mass="106476">MSDSESETKAAQLEPELRDMKLEAGAAPGQPGEGGNPVQVKAEDLDNHDLDRASTPSVLHQLKARSKSQSPFVKGQKSEAASPASAEEEVVGGEVVLKMSPGGKAAKLSRIASHTLVKRSTPLFLDYPDAIESAKETFEILPECTYSSKNIGSTDPALECDCSEEWDPSTKTNAACGEDSDCINRHTKMECINNCSCGRKCQNQRFQRKQYADVTVIKTEKKGFGLRANRNMMPGEFIFEYIGEVINESQFRKRMLAYDKEGIKHFYFMSLSKGEFVDATKRGNLGRFCNHSCNPNCFVDKWVIGDKLRMGIFAEQQIKAGEELVFNYNVDRYGADPQPCYCGEPNCSGFIGGKTQSDNATNLSHATIEALGIDDGDGWDTTVAKKPRKKKASEDDEEYVSNLQPRSLEDDGVPKVMAALRQCTEKWIAVKLLGRIQQTENEKVGHRMIRMHGYETFKKTITTWIDDFNVVLQVLDILHRLPRITRNKIQDSKIEEAVEKLKSCGDERVEESAASLLGAWSKLEVAYRIPRMKRDPNASTPLRTENHFERRERGRERSRSRSKSPSISAPKGPSVSNVPSGPRGLNAPRGPGGFFNPPRPPPRPRTFNALPPGWFQATSDNGSTYYYNATGTTQWQRPSQAANQPPPPPPKAKTDTQLLQDIISSITSNVTPTAPSASTTPQPTADEEKGKKSKSEKWRSLPQEKQEKLYEATLSPHIMAVTSHYRKKFEKDDLKKLSKEVAKKLVRGDYKSGRVKDPTAKLSSKHEKTIKAFVKDFMSKAAKKKDERQDQKAARADARLLAADDRTKSPDTPQLNASTIEETDWADADADDDMLDVKHEVALSASPADSTELKRKREHDDVRDEQKRTRTDEMQTPPAPPPPPPPPPPPAADMPVEDTEERGFTPMDDDADSTPSVNGKAALHAVAHTNGHGYASPMQLATPPTNVSGGMGVNGNGHVNGGAS</sequence>
<keyword evidence="7" id="KW-0678">Repressor</keyword>
<evidence type="ECO:0000256" key="9">
    <source>
        <dbReference type="ARBA" id="ARBA00022679"/>
    </source>
</evidence>
<evidence type="ECO:0000256" key="16">
    <source>
        <dbReference type="SAM" id="MobiDB-lite"/>
    </source>
</evidence>
<dbReference type="GO" id="GO:0032259">
    <property type="term" value="P:methylation"/>
    <property type="evidence" value="ECO:0007669"/>
    <property type="project" value="UniProtKB-KW"/>
</dbReference>
<dbReference type="InterPro" id="IPR044437">
    <property type="entry name" value="SETD2/Set2_SET"/>
</dbReference>
<dbReference type="GeneID" id="54404249"/>
<dbReference type="Pfam" id="PF00397">
    <property type="entry name" value="WW"/>
    <property type="match status" value="1"/>
</dbReference>
<feature type="compositionally biased region" description="Polar residues" evidence="16">
    <location>
        <begin position="810"/>
        <end position="820"/>
    </location>
</feature>
<evidence type="ECO:0000259" key="19">
    <source>
        <dbReference type="PROSITE" id="PS50868"/>
    </source>
</evidence>
<feature type="region of interest" description="Disordered" evidence="16">
    <location>
        <begin position="634"/>
        <end position="655"/>
    </location>
</feature>
<dbReference type="InterPro" id="IPR050777">
    <property type="entry name" value="SET2_Histone-Lys_MeTrsfase"/>
</dbReference>
<dbReference type="InterPro" id="IPR038190">
    <property type="entry name" value="SRI_sf"/>
</dbReference>
<feature type="domain" description="SET" evidence="18">
    <location>
        <begin position="212"/>
        <end position="329"/>
    </location>
</feature>
<dbReference type="InterPro" id="IPR001202">
    <property type="entry name" value="WW_dom"/>
</dbReference>
<dbReference type="PROSITE" id="PS50280">
    <property type="entry name" value="SET"/>
    <property type="match status" value="1"/>
</dbReference>
<dbReference type="InterPro" id="IPR006560">
    <property type="entry name" value="AWS_dom"/>
</dbReference>
<evidence type="ECO:0000256" key="7">
    <source>
        <dbReference type="ARBA" id="ARBA00022491"/>
    </source>
</evidence>
<feature type="domain" description="AWS" evidence="20">
    <location>
        <begin position="155"/>
        <end position="210"/>
    </location>
</feature>
<dbReference type="SUPFAM" id="SSF51045">
    <property type="entry name" value="WW domain"/>
    <property type="match status" value="1"/>
</dbReference>
<evidence type="ECO:0000256" key="8">
    <source>
        <dbReference type="ARBA" id="ARBA00022603"/>
    </source>
</evidence>
<evidence type="ECO:0000259" key="18">
    <source>
        <dbReference type="PROSITE" id="PS50280"/>
    </source>
</evidence>
<feature type="domain" description="Post-SET" evidence="19">
    <location>
        <begin position="336"/>
        <end position="352"/>
    </location>
</feature>
<dbReference type="InterPro" id="IPR001214">
    <property type="entry name" value="SET_dom"/>
</dbReference>
<dbReference type="Proteomes" id="UP000799771">
    <property type="component" value="Unassembled WGS sequence"/>
</dbReference>
<dbReference type="GO" id="GO:0140955">
    <property type="term" value="F:histone H3K36 trimethyltransferase activity"/>
    <property type="evidence" value="ECO:0007669"/>
    <property type="project" value="UniProtKB-EC"/>
</dbReference>
<feature type="region of interest" description="Disordered" evidence="16">
    <location>
        <begin position="534"/>
        <end position="615"/>
    </location>
</feature>
<dbReference type="InterPro" id="IPR013257">
    <property type="entry name" value="SRI"/>
</dbReference>
<dbReference type="PROSITE" id="PS51568">
    <property type="entry name" value="SAM_MT43_SET2_1"/>
    <property type="match status" value="1"/>
</dbReference>
<dbReference type="PANTHER" id="PTHR22884">
    <property type="entry name" value="SET DOMAIN PROTEINS"/>
    <property type="match status" value="1"/>
</dbReference>
<keyword evidence="10" id="KW-0949">S-adenosyl-L-methionine</keyword>
<dbReference type="InterPro" id="IPR025788">
    <property type="entry name" value="Set2_fungi"/>
</dbReference>
<dbReference type="Gene3D" id="2.20.70.10">
    <property type="match status" value="1"/>
</dbReference>
<feature type="domain" description="WW" evidence="17">
    <location>
        <begin position="608"/>
        <end position="640"/>
    </location>
</feature>
<dbReference type="SUPFAM" id="SSF82199">
    <property type="entry name" value="SET domain"/>
    <property type="match status" value="1"/>
</dbReference>
<evidence type="ECO:0000313" key="21">
    <source>
        <dbReference type="EMBL" id="KAF2128903.1"/>
    </source>
</evidence>
<feature type="region of interest" description="Disordered" evidence="16">
    <location>
        <begin position="781"/>
        <end position="917"/>
    </location>
</feature>
<dbReference type="PROSITE" id="PS50020">
    <property type="entry name" value="WW_DOMAIN_2"/>
    <property type="match status" value="1"/>
</dbReference>
<dbReference type="InterPro" id="IPR035441">
    <property type="entry name" value="TFIIS/LEDGF_dom_sf"/>
</dbReference>
<dbReference type="EMBL" id="ML977507">
    <property type="protein sequence ID" value="KAF2128903.1"/>
    <property type="molecule type" value="Genomic_DNA"/>
</dbReference>
<dbReference type="OrthoDB" id="422362at2759"/>
<dbReference type="CDD" id="cd19172">
    <property type="entry name" value="SET_SETD2"/>
    <property type="match status" value="1"/>
</dbReference>
<reference evidence="21" key="1">
    <citation type="journal article" date="2020" name="Stud. Mycol.">
        <title>101 Dothideomycetes genomes: a test case for predicting lifestyles and emergence of pathogens.</title>
        <authorList>
            <person name="Haridas S."/>
            <person name="Albert R."/>
            <person name="Binder M."/>
            <person name="Bloem J."/>
            <person name="Labutti K."/>
            <person name="Salamov A."/>
            <person name="Andreopoulos B."/>
            <person name="Baker S."/>
            <person name="Barry K."/>
            <person name="Bills G."/>
            <person name="Bluhm B."/>
            <person name="Cannon C."/>
            <person name="Castanera R."/>
            <person name="Culley D."/>
            <person name="Daum C."/>
            <person name="Ezra D."/>
            <person name="Gonzalez J."/>
            <person name="Henrissat B."/>
            <person name="Kuo A."/>
            <person name="Liang C."/>
            <person name="Lipzen A."/>
            <person name="Lutzoni F."/>
            <person name="Magnuson J."/>
            <person name="Mondo S."/>
            <person name="Nolan M."/>
            <person name="Ohm R."/>
            <person name="Pangilinan J."/>
            <person name="Park H.-J."/>
            <person name="Ramirez L."/>
            <person name="Alfaro M."/>
            <person name="Sun H."/>
            <person name="Tritt A."/>
            <person name="Yoshinaga Y."/>
            <person name="Zwiers L.-H."/>
            <person name="Turgeon B."/>
            <person name="Goodwin S."/>
            <person name="Spatafora J."/>
            <person name="Crous P."/>
            <person name="Grigoriev I."/>
        </authorList>
    </citation>
    <scope>NUCLEOTIDE SEQUENCE</scope>
    <source>
        <strain evidence="21">CBS 119687</strain>
    </source>
</reference>
<dbReference type="SMART" id="SM00456">
    <property type="entry name" value="WW"/>
    <property type="match status" value="1"/>
</dbReference>
<dbReference type="PROSITE" id="PS01159">
    <property type="entry name" value="WW_DOMAIN_1"/>
    <property type="match status" value="1"/>
</dbReference>
<proteinExistence type="predicted"/>
<comment type="subcellular location">
    <subcellularLocation>
        <location evidence="3">Chromosome</location>
    </subcellularLocation>
    <subcellularLocation>
        <location evidence="2">Nucleus</location>
    </subcellularLocation>
</comment>
<keyword evidence="22" id="KW-1185">Reference proteome</keyword>
<dbReference type="InterPro" id="IPR036020">
    <property type="entry name" value="WW_dom_sf"/>
</dbReference>
<evidence type="ECO:0000256" key="3">
    <source>
        <dbReference type="ARBA" id="ARBA00004286"/>
    </source>
</evidence>
<feature type="compositionally biased region" description="Polar residues" evidence="16">
    <location>
        <begin position="634"/>
        <end position="643"/>
    </location>
</feature>
<feature type="region of interest" description="Disordered" evidence="16">
    <location>
        <begin position="934"/>
        <end position="964"/>
    </location>
</feature>
<dbReference type="RefSeq" id="XP_033523292.1">
    <property type="nucleotide sequence ID" value="XM_033663817.1"/>
</dbReference>
<dbReference type="InterPro" id="IPR003616">
    <property type="entry name" value="Post-SET_dom"/>
</dbReference>
<evidence type="ECO:0000313" key="22">
    <source>
        <dbReference type="Proteomes" id="UP000799771"/>
    </source>
</evidence>
<dbReference type="PROSITE" id="PS50868">
    <property type="entry name" value="POST_SET"/>
    <property type="match status" value="1"/>
</dbReference>
<evidence type="ECO:0000256" key="2">
    <source>
        <dbReference type="ARBA" id="ARBA00004123"/>
    </source>
</evidence>
<feature type="compositionally biased region" description="Acidic residues" evidence="16">
    <location>
        <begin position="821"/>
        <end position="834"/>
    </location>
</feature>
<keyword evidence="9" id="KW-0808">Transferase</keyword>
<dbReference type="Gene3D" id="2.170.270.10">
    <property type="entry name" value="SET domain"/>
    <property type="match status" value="1"/>
</dbReference>
<dbReference type="AlphaFoldDB" id="A0A6A6ACD7"/>
<evidence type="ECO:0000256" key="11">
    <source>
        <dbReference type="ARBA" id="ARBA00023015"/>
    </source>
</evidence>
<evidence type="ECO:0000256" key="14">
    <source>
        <dbReference type="ARBA" id="ARBA00030091"/>
    </source>
</evidence>
<evidence type="ECO:0000259" key="20">
    <source>
        <dbReference type="PROSITE" id="PS51215"/>
    </source>
</evidence>
<dbReference type="Pfam" id="PF00856">
    <property type="entry name" value="SET"/>
    <property type="match status" value="1"/>
</dbReference>
<feature type="compositionally biased region" description="Low complexity" evidence="16">
    <location>
        <begin position="667"/>
        <end position="684"/>
    </location>
</feature>
<feature type="region of interest" description="Disordered" evidence="16">
    <location>
        <begin position="1"/>
        <end position="89"/>
    </location>
</feature>
<gene>
    <name evidence="21" type="ORF">P153DRAFT_292136</name>
</gene>
<organism evidence="21 22">
    <name type="scientific">Dothidotthia symphoricarpi CBS 119687</name>
    <dbReference type="NCBI Taxonomy" id="1392245"/>
    <lineage>
        <taxon>Eukaryota</taxon>
        <taxon>Fungi</taxon>
        <taxon>Dikarya</taxon>
        <taxon>Ascomycota</taxon>
        <taxon>Pezizomycotina</taxon>
        <taxon>Dothideomycetes</taxon>
        <taxon>Pleosporomycetidae</taxon>
        <taxon>Pleosporales</taxon>
        <taxon>Dothidotthiaceae</taxon>
        <taxon>Dothidotthia</taxon>
    </lineage>
</organism>
<feature type="compositionally biased region" description="Basic and acidic residues" evidence="16">
    <location>
        <begin position="781"/>
        <end position="809"/>
    </location>
</feature>
<protein>
    <recommendedName>
        <fullName evidence="5">Histone-lysine N-methyltransferase, H3 lysine-36 specific</fullName>
        <ecNumber evidence="4">2.1.1.359</ecNumber>
    </recommendedName>
    <alternativeName>
        <fullName evidence="14">SET domain-containing protein 2</fullName>
    </alternativeName>
</protein>
<keyword evidence="12" id="KW-0804">Transcription</keyword>
<dbReference type="SMART" id="SM00508">
    <property type="entry name" value="PostSET"/>
    <property type="match status" value="1"/>
</dbReference>
<dbReference type="SMART" id="SM00317">
    <property type="entry name" value="SET"/>
    <property type="match status" value="1"/>
</dbReference>
<dbReference type="FunFam" id="2.170.270.10:FF:000033">
    <property type="entry name" value="Histone-lysine N-methyltransferase"/>
    <property type="match status" value="1"/>
</dbReference>
<dbReference type="EC" id="2.1.1.359" evidence="4"/>
<comment type="function">
    <text evidence="1">Histone methyltransferase that trimethylates histone H3 'Lys-36' forming H3K36me3. Involved in transcription elongation as well as in transcription repression.</text>
</comment>
<keyword evidence="13" id="KW-0539">Nucleus</keyword>
<dbReference type="FunFam" id="1.10.1740.100:FF:000002">
    <property type="entry name" value="Histone-lysine N-methyltransferase"/>
    <property type="match status" value="1"/>
</dbReference>
<dbReference type="SUPFAM" id="SSF47676">
    <property type="entry name" value="Conserved domain common to transcription factors TFIIS, elongin A, CRSP70"/>
    <property type="match status" value="1"/>
</dbReference>
<evidence type="ECO:0000256" key="15">
    <source>
        <dbReference type="ARBA" id="ARBA00047545"/>
    </source>
</evidence>
<dbReference type="PROSITE" id="PS51215">
    <property type="entry name" value="AWS"/>
    <property type="match status" value="1"/>
</dbReference>
<accession>A0A6A6ACD7</accession>
<feature type="compositionally biased region" description="Gly residues" evidence="16">
    <location>
        <begin position="949"/>
        <end position="964"/>
    </location>
</feature>
<keyword evidence="8" id="KW-0489">Methyltransferase</keyword>
<evidence type="ECO:0000256" key="4">
    <source>
        <dbReference type="ARBA" id="ARBA00012178"/>
    </source>
</evidence>
<evidence type="ECO:0000256" key="10">
    <source>
        <dbReference type="ARBA" id="ARBA00022691"/>
    </source>
</evidence>
<dbReference type="InterPro" id="IPR017923">
    <property type="entry name" value="TFIIS_N"/>
</dbReference>
<keyword evidence="6" id="KW-0158">Chromosome</keyword>
<dbReference type="Pfam" id="PF08236">
    <property type="entry name" value="SRI"/>
    <property type="match status" value="1"/>
</dbReference>
<evidence type="ECO:0000256" key="1">
    <source>
        <dbReference type="ARBA" id="ARBA00003901"/>
    </source>
</evidence>
<feature type="compositionally biased region" description="Basic and acidic residues" evidence="16">
    <location>
        <begin position="544"/>
        <end position="559"/>
    </location>
</feature>
<feature type="region of interest" description="Disordered" evidence="16">
    <location>
        <begin position="667"/>
        <end position="704"/>
    </location>
</feature>